<dbReference type="EMBL" id="WMLF01000249">
    <property type="protein sequence ID" value="MBB1245211.1"/>
    <property type="molecule type" value="Genomic_DNA"/>
</dbReference>
<evidence type="ECO:0008006" key="4">
    <source>
        <dbReference type="Google" id="ProtNLM"/>
    </source>
</evidence>
<feature type="transmembrane region" description="Helical" evidence="1">
    <location>
        <begin position="71"/>
        <end position="90"/>
    </location>
</feature>
<gene>
    <name evidence="2" type="ORF">GL263_16765</name>
</gene>
<dbReference type="Proteomes" id="UP000766698">
    <property type="component" value="Unassembled WGS sequence"/>
</dbReference>
<reference evidence="3" key="1">
    <citation type="journal article" date="2020" name="Syst. Appl. Microbiol.">
        <title>Streptomyces alkaliterrae sp. nov., isolated from an alkaline soil, and emended descriptions of Streptomyces alkaliphilus, Streptomyces calidiresistens and Streptomyces durbertensis.</title>
        <authorList>
            <person name="Swiecimska M."/>
            <person name="Golinska P."/>
            <person name="Nouioui I."/>
            <person name="Wypij M."/>
            <person name="Rai M."/>
            <person name="Sangal V."/>
            <person name="Goodfellow M."/>
        </authorList>
    </citation>
    <scope>NUCLEOTIDE SEQUENCE [LARGE SCALE GENOMIC DNA]</scope>
    <source>
        <strain evidence="3">DSM 104538</strain>
    </source>
</reference>
<keyword evidence="3" id="KW-1185">Reference proteome</keyword>
<name>A0ABR6EIP5_9ACTN</name>
<feature type="transmembrane region" description="Helical" evidence="1">
    <location>
        <begin position="26"/>
        <end position="59"/>
    </location>
</feature>
<organism evidence="2 3">
    <name type="scientific">Streptomyces durbertensis</name>
    <dbReference type="NCBI Taxonomy" id="2448886"/>
    <lineage>
        <taxon>Bacteria</taxon>
        <taxon>Bacillati</taxon>
        <taxon>Actinomycetota</taxon>
        <taxon>Actinomycetes</taxon>
        <taxon>Kitasatosporales</taxon>
        <taxon>Streptomycetaceae</taxon>
        <taxon>Streptomyces</taxon>
    </lineage>
</organism>
<protein>
    <recommendedName>
        <fullName evidence="4">DUF4190 domain-containing protein</fullName>
    </recommendedName>
</protein>
<sequence>MRSARGGTERPPDTDTPATLYGPVSLGFGVIAVIAAFLLGPFGVLAGSLAVTFGILGLVGRIKVNRLPCAIGLVTGAFGVLYPVSLLLLYTGGF</sequence>
<accession>A0ABR6EIP5</accession>
<evidence type="ECO:0000313" key="2">
    <source>
        <dbReference type="EMBL" id="MBB1245211.1"/>
    </source>
</evidence>
<proteinExistence type="predicted"/>
<keyword evidence="1" id="KW-1133">Transmembrane helix</keyword>
<dbReference type="RefSeq" id="WP_182856536.1">
    <property type="nucleotide sequence ID" value="NZ_WMLF01000249.1"/>
</dbReference>
<evidence type="ECO:0000313" key="3">
    <source>
        <dbReference type="Proteomes" id="UP000766698"/>
    </source>
</evidence>
<comment type="caution">
    <text evidence="2">The sequence shown here is derived from an EMBL/GenBank/DDBJ whole genome shotgun (WGS) entry which is preliminary data.</text>
</comment>
<evidence type="ECO:0000256" key="1">
    <source>
        <dbReference type="SAM" id="Phobius"/>
    </source>
</evidence>
<keyword evidence="1" id="KW-0812">Transmembrane</keyword>
<keyword evidence="1" id="KW-0472">Membrane</keyword>